<dbReference type="SUPFAM" id="SSF75011">
    <property type="entry name" value="3-carboxy-cis,cis-mucoante lactonizing enzyme"/>
    <property type="match status" value="1"/>
</dbReference>
<sequence>ARLARAQQQTRSKAAQNREVAGKRPGGRPRRGFRWWWLLLAALPLAAILAWWLLTPRESAQSRAPLGGVLCGAFPPFASGLGFSPQTNIDTGDTRRPGLALVDKTRPEGQQIYQHPSWTRAGYLGAAVLDARGNIYVAPTPQTSLLLNPLGQQNRIYRVDAQTGEMTEYVALPAAAEATETNPFGVLGLVTDCDTNSLYASSVAGSTREREAGRIYRIDLSSGKVVSQLDGVDAIGLVTGNTRGGKRLYFGRARIGDVESVALDKNGNFSGAPQPEFSIADRAIDGDGRVRRLSWTRDGGLAVVISPFSYTLAPPTSRQQLVYRYDTTSGSWVAAESAL</sequence>
<dbReference type="Gene3D" id="2.130.10.10">
    <property type="entry name" value="YVTN repeat-like/Quinoprotein amine dehydrogenase"/>
    <property type="match status" value="1"/>
</dbReference>
<keyword evidence="2" id="KW-1133">Transmembrane helix</keyword>
<evidence type="ECO:0000313" key="4">
    <source>
        <dbReference type="Proteomes" id="UP000050509"/>
    </source>
</evidence>
<organism evidence="3 4">
    <name type="scientific">Kouleothrix aurantiaca</name>
    <dbReference type="NCBI Taxonomy" id="186479"/>
    <lineage>
        <taxon>Bacteria</taxon>
        <taxon>Bacillati</taxon>
        <taxon>Chloroflexota</taxon>
        <taxon>Chloroflexia</taxon>
        <taxon>Chloroflexales</taxon>
        <taxon>Roseiflexineae</taxon>
        <taxon>Roseiflexaceae</taxon>
        <taxon>Kouleothrix</taxon>
    </lineage>
</organism>
<keyword evidence="2" id="KW-0812">Transmembrane</keyword>
<evidence type="ECO:0008006" key="5">
    <source>
        <dbReference type="Google" id="ProtNLM"/>
    </source>
</evidence>
<evidence type="ECO:0000256" key="2">
    <source>
        <dbReference type="SAM" id="Phobius"/>
    </source>
</evidence>
<keyword evidence="2" id="KW-0472">Membrane</keyword>
<dbReference type="Proteomes" id="UP000050509">
    <property type="component" value="Unassembled WGS sequence"/>
</dbReference>
<dbReference type="AlphaFoldDB" id="A0A0P9HH55"/>
<feature type="region of interest" description="Disordered" evidence="1">
    <location>
        <begin position="1"/>
        <end position="26"/>
    </location>
</feature>
<dbReference type="InterPro" id="IPR015943">
    <property type="entry name" value="WD40/YVTN_repeat-like_dom_sf"/>
</dbReference>
<name>A0A0P9HH55_9CHLR</name>
<feature type="transmembrane region" description="Helical" evidence="2">
    <location>
        <begin position="33"/>
        <end position="54"/>
    </location>
</feature>
<accession>A0A0P9HH55</accession>
<feature type="compositionally biased region" description="Polar residues" evidence="1">
    <location>
        <begin position="1"/>
        <end position="15"/>
    </location>
</feature>
<dbReference type="PATRIC" id="fig|186479.3.peg.172"/>
<evidence type="ECO:0000256" key="1">
    <source>
        <dbReference type="SAM" id="MobiDB-lite"/>
    </source>
</evidence>
<reference evidence="3 4" key="1">
    <citation type="submission" date="2015-09" db="EMBL/GenBank/DDBJ databases">
        <title>Draft genome sequence of Kouleothrix aurantiaca JCM 19913.</title>
        <authorList>
            <person name="Hemp J."/>
        </authorList>
    </citation>
    <scope>NUCLEOTIDE SEQUENCE [LARGE SCALE GENOMIC DNA]</scope>
    <source>
        <strain evidence="3 4">COM-B</strain>
    </source>
</reference>
<feature type="non-terminal residue" evidence="3">
    <location>
        <position position="1"/>
    </location>
</feature>
<gene>
    <name evidence="3" type="ORF">SE17_05445</name>
</gene>
<evidence type="ECO:0000313" key="3">
    <source>
        <dbReference type="EMBL" id="KPV54156.1"/>
    </source>
</evidence>
<protein>
    <recommendedName>
        <fullName evidence="5">SMP-30/Gluconolactonase/LRE-like region domain-containing protein</fullName>
    </recommendedName>
</protein>
<dbReference type="EMBL" id="LJCR01000103">
    <property type="protein sequence ID" value="KPV54156.1"/>
    <property type="molecule type" value="Genomic_DNA"/>
</dbReference>
<proteinExistence type="predicted"/>
<comment type="caution">
    <text evidence="3">The sequence shown here is derived from an EMBL/GenBank/DDBJ whole genome shotgun (WGS) entry which is preliminary data.</text>
</comment>
<keyword evidence="4" id="KW-1185">Reference proteome</keyword>